<keyword evidence="1" id="KW-0812">Transmembrane</keyword>
<keyword evidence="1" id="KW-0472">Membrane</keyword>
<keyword evidence="4" id="KW-1185">Reference proteome</keyword>
<evidence type="ECO:0000313" key="3">
    <source>
        <dbReference type="EMBL" id="MDO6414248.1"/>
    </source>
</evidence>
<evidence type="ECO:0000259" key="2">
    <source>
        <dbReference type="Pfam" id="PF20349"/>
    </source>
</evidence>
<dbReference type="Proteomes" id="UP001169764">
    <property type="component" value="Unassembled WGS sequence"/>
</dbReference>
<protein>
    <recommendedName>
        <fullName evidence="2">DUF6644 domain-containing protein</fullName>
    </recommendedName>
</protein>
<feature type="transmembrane region" description="Helical" evidence="1">
    <location>
        <begin position="130"/>
        <end position="150"/>
    </location>
</feature>
<comment type="caution">
    <text evidence="3">The sequence shown here is derived from an EMBL/GenBank/DDBJ whole genome shotgun (WGS) entry which is preliminary data.</text>
</comment>
<evidence type="ECO:0000313" key="4">
    <source>
        <dbReference type="Proteomes" id="UP001169764"/>
    </source>
</evidence>
<name>A0ABT8Y7F3_9SPHN</name>
<dbReference type="Pfam" id="PF20349">
    <property type="entry name" value="DUF6644"/>
    <property type="match status" value="1"/>
</dbReference>
<dbReference type="InterPro" id="IPR046586">
    <property type="entry name" value="DUF6644"/>
</dbReference>
<accession>A0ABT8Y7F3</accession>
<gene>
    <name evidence="3" type="ORF">Q4F19_07625</name>
</gene>
<dbReference type="EMBL" id="JAUOTP010000003">
    <property type="protein sequence ID" value="MDO6414248.1"/>
    <property type="molecule type" value="Genomic_DNA"/>
</dbReference>
<feature type="transmembrane region" description="Helical" evidence="1">
    <location>
        <begin position="96"/>
        <end position="118"/>
    </location>
</feature>
<feature type="transmembrane region" description="Helical" evidence="1">
    <location>
        <begin position="26"/>
        <end position="44"/>
    </location>
</feature>
<dbReference type="RefSeq" id="WP_303541299.1">
    <property type="nucleotide sequence ID" value="NZ_JAUOTP010000003.1"/>
</dbReference>
<feature type="transmembrane region" description="Helical" evidence="1">
    <location>
        <begin position="64"/>
        <end position="84"/>
    </location>
</feature>
<feature type="domain" description="DUF6644" evidence="2">
    <location>
        <begin position="4"/>
        <end position="151"/>
    </location>
</feature>
<keyword evidence="1" id="KW-1133">Transmembrane helix</keyword>
<reference evidence="3" key="1">
    <citation type="submission" date="2023-07" db="EMBL/GenBank/DDBJ databases">
        <authorList>
            <person name="Kim M."/>
        </authorList>
    </citation>
    <scope>NUCLEOTIDE SEQUENCE</scope>
    <source>
        <strain evidence="3">BIUV-7</strain>
    </source>
</reference>
<proteinExistence type="predicted"/>
<evidence type="ECO:0000256" key="1">
    <source>
        <dbReference type="SAM" id="Phobius"/>
    </source>
</evidence>
<sequence length="152" mass="15984">MEGFAAWAEASTLGQAARGGSWTYPVANLVHLLGLALLIGPIGIVDLRLAGAFRSLPLSPLSRALTPLAIGGLVLLGLSGVVLFSADARTLIHSPLLRAKLLLILIALSNAMAFRLLWGGKEPVTPWLRMIAVVSIALWLTVAALGRLIAYT</sequence>
<organism evidence="3 4">
    <name type="scientific">Sphingomonas natans</name>
    <dbReference type="NCBI Taxonomy" id="3063330"/>
    <lineage>
        <taxon>Bacteria</taxon>
        <taxon>Pseudomonadati</taxon>
        <taxon>Pseudomonadota</taxon>
        <taxon>Alphaproteobacteria</taxon>
        <taxon>Sphingomonadales</taxon>
        <taxon>Sphingomonadaceae</taxon>
        <taxon>Sphingomonas</taxon>
    </lineage>
</organism>